<evidence type="ECO:0000313" key="1">
    <source>
        <dbReference type="EMBL" id="MFC3640149.1"/>
    </source>
</evidence>
<dbReference type="Gene3D" id="3.40.190.10">
    <property type="entry name" value="Periplasmic binding protein-like II"/>
    <property type="match status" value="2"/>
</dbReference>
<keyword evidence="2" id="KW-1185">Reference proteome</keyword>
<sequence>MLSPMPVAAQIGVGSNPTPCFTPFALGGGGNAITLSVTLYREMQQLAGLNGTEGALANARALQAVIARRNRDGARPLILAMTYPFSSHNYELRFWLAAGGINPDRDVTLIVTPPPMTANALASGTIDGFCVNAPWNVIAVESGVGRIVATKADIWPAAPEKVLGVSPAWAGANDETLMRLIVALDMAARWCDVPGNHADLADMLADPACIGGEPEMIRRLLRGELSVDPAGQARRIDSYVTYHSGGANFPWLSQARWIYSQMIRWGQAKWDPARLNNVAAAYRPDIYGAALSGRVQDIPVAASKPEGTATPTVVATNGGSLKLASQPFLDGRMFDPEDLPGYVRGFPIRS</sequence>
<protein>
    <submittedName>
        <fullName evidence="1">CmpA/NrtA family ABC transporter substrate-binding protein</fullName>
    </submittedName>
</protein>
<dbReference type="Proteomes" id="UP001595704">
    <property type="component" value="Unassembled WGS sequence"/>
</dbReference>
<accession>A0ABV7UNX9</accession>
<comment type="caution">
    <text evidence="1">The sequence shown here is derived from an EMBL/GenBank/DDBJ whole genome shotgun (WGS) entry which is preliminary data.</text>
</comment>
<dbReference type="EMBL" id="JBHRYC010000120">
    <property type="protein sequence ID" value="MFC3640149.1"/>
    <property type="molecule type" value="Genomic_DNA"/>
</dbReference>
<proteinExistence type="predicted"/>
<dbReference type="RefSeq" id="WP_244643296.1">
    <property type="nucleotide sequence ID" value="NZ_BNCG01000056.1"/>
</dbReference>
<dbReference type="PANTHER" id="PTHR30024:SF43">
    <property type="entry name" value="BLL4572 PROTEIN"/>
    <property type="match status" value="1"/>
</dbReference>
<evidence type="ECO:0000313" key="2">
    <source>
        <dbReference type="Proteomes" id="UP001595704"/>
    </source>
</evidence>
<organism evidence="1 2">
    <name type="scientific">Camelimonas fluminis</name>
    <dbReference type="NCBI Taxonomy" id="1576911"/>
    <lineage>
        <taxon>Bacteria</taxon>
        <taxon>Pseudomonadati</taxon>
        <taxon>Pseudomonadota</taxon>
        <taxon>Alphaproteobacteria</taxon>
        <taxon>Hyphomicrobiales</taxon>
        <taxon>Chelatococcaceae</taxon>
        <taxon>Camelimonas</taxon>
    </lineage>
</organism>
<reference evidence="2" key="1">
    <citation type="journal article" date="2019" name="Int. J. Syst. Evol. Microbiol.">
        <title>The Global Catalogue of Microorganisms (GCM) 10K type strain sequencing project: providing services to taxonomists for standard genome sequencing and annotation.</title>
        <authorList>
            <consortium name="The Broad Institute Genomics Platform"/>
            <consortium name="The Broad Institute Genome Sequencing Center for Infectious Disease"/>
            <person name="Wu L."/>
            <person name="Ma J."/>
        </authorList>
    </citation>
    <scope>NUCLEOTIDE SEQUENCE [LARGE SCALE GENOMIC DNA]</scope>
    <source>
        <strain evidence="2">KCTC 42282</strain>
    </source>
</reference>
<gene>
    <name evidence="1" type="ORF">ACFONL_22690</name>
</gene>
<dbReference type="Pfam" id="PF13379">
    <property type="entry name" value="NMT1_2"/>
    <property type="match status" value="1"/>
</dbReference>
<dbReference type="SUPFAM" id="SSF53850">
    <property type="entry name" value="Periplasmic binding protein-like II"/>
    <property type="match status" value="1"/>
</dbReference>
<dbReference type="PANTHER" id="PTHR30024">
    <property type="entry name" value="ALIPHATIC SULFONATES-BINDING PROTEIN-RELATED"/>
    <property type="match status" value="1"/>
</dbReference>
<name>A0ABV7UNX9_9HYPH</name>